<evidence type="ECO:0000313" key="4">
    <source>
        <dbReference type="Proteomes" id="UP000024332"/>
    </source>
</evidence>
<dbReference type="STRING" id="1160895.CM19_00825"/>
<dbReference type="PANTHER" id="PTHR23530:SF1">
    <property type="entry name" value="PERMEASE, MAJOR FACILITATOR SUPERFAMILY-RELATED"/>
    <property type="match status" value="1"/>
</dbReference>
<accession>A0A031LUV2</accession>
<dbReference type="PANTHER" id="PTHR23530">
    <property type="entry name" value="TRANSPORT PROTEIN-RELATED"/>
    <property type="match status" value="1"/>
</dbReference>
<feature type="transmembrane region" description="Helical" evidence="1">
    <location>
        <begin position="39"/>
        <end position="59"/>
    </location>
</feature>
<feature type="transmembrane region" description="Helical" evidence="1">
    <location>
        <begin position="139"/>
        <end position="160"/>
    </location>
</feature>
<feature type="transmembrane region" description="Helical" evidence="1">
    <location>
        <begin position="71"/>
        <end position="89"/>
    </location>
</feature>
<dbReference type="InterPro" id="IPR053160">
    <property type="entry name" value="MFS_DHA3_Transporter"/>
</dbReference>
<keyword evidence="4" id="KW-1185">Reference proteome</keyword>
<dbReference type="PROSITE" id="PS50850">
    <property type="entry name" value="MFS"/>
    <property type="match status" value="1"/>
</dbReference>
<protein>
    <recommendedName>
        <fullName evidence="2">Major facilitator superfamily (MFS) profile domain-containing protein</fullName>
    </recommendedName>
</protein>
<reference evidence="3 4" key="1">
    <citation type="submission" date="2014-03" db="EMBL/GenBank/DDBJ databases">
        <title>Draft genome sequence of the novel thermoacidophilic archaea Acidianus copahuensis ALE1 strain, isolated from Copahue volcanic area in Neuquen Argentina.</title>
        <authorList>
            <person name="Urbieta M.S."/>
            <person name="Rascovan N."/>
            <person name="Castro C."/>
            <person name="Revale S."/>
            <person name="Giaveno M.A."/>
            <person name="Vazquez M.P."/>
            <person name="Donati E.R."/>
        </authorList>
    </citation>
    <scope>NUCLEOTIDE SEQUENCE [LARGE SCALE GENOMIC DNA]</scope>
    <source>
        <strain evidence="3 4">ALE1</strain>
    </source>
</reference>
<feature type="transmembrane region" description="Helical" evidence="1">
    <location>
        <begin position="7"/>
        <end position="27"/>
    </location>
</feature>
<dbReference type="InterPro" id="IPR036259">
    <property type="entry name" value="MFS_trans_sf"/>
</dbReference>
<dbReference type="Pfam" id="PF07690">
    <property type="entry name" value="MFS_1"/>
    <property type="match status" value="1"/>
</dbReference>
<comment type="caution">
    <text evidence="3">The sequence shown here is derived from an EMBL/GenBank/DDBJ whole genome shotgun (WGS) entry which is preliminary data.</text>
</comment>
<evidence type="ECO:0000259" key="2">
    <source>
        <dbReference type="PROSITE" id="PS50850"/>
    </source>
</evidence>
<dbReference type="InterPro" id="IPR020846">
    <property type="entry name" value="MFS_dom"/>
</dbReference>
<dbReference type="InterPro" id="IPR011701">
    <property type="entry name" value="MFS"/>
</dbReference>
<proteinExistence type="predicted"/>
<keyword evidence="1" id="KW-1133">Transmembrane helix</keyword>
<evidence type="ECO:0000313" key="3">
    <source>
        <dbReference type="EMBL" id="EZQ11545.1"/>
    </source>
</evidence>
<dbReference type="GO" id="GO:0022857">
    <property type="term" value="F:transmembrane transporter activity"/>
    <property type="evidence" value="ECO:0007669"/>
    <property type="project" value="InterPro"/>
</dbReference>
<feature type="transmembrane region" description="Helical" evidence="1">
    <location>
        <begin position="95"/>
        <end position="118"/>
    </location>
</feature>
<dbReference type="EMBL" id="JFZT01000014">
    <property type="protein sequence ID" value="EZQ11545.1"/>
    <property type="molecule type" value="Genomic_DNA"/>
</dbReference>
<dbReference type="Proteomes" id="UP000024332">
    <property type="component" value="Unassembled WGS sequence"/>
</dbReference>
<dbReference type="SUPFAM" id="SSF103473">
    <property type="entry name" value="MFS general substrate transporter"/>
    <property type="match status" value="1"/>
</dbReference>
<dbReference type="Gene3D" id="1.20.1250.20">
    <property type="entry name" value="MFS general substrate transporter like domains"/>
    <property type="match status" value="1"/>
</dbReference>
<name>A0A031LUV2_9CREN</name>
<keyword evidence="1" id="KW-0812">Transmembrane</keyword>
<gene>
    <name evidence="3" type="ORF">CM19_00825</name>
</gene>
<dbReference type="AlphaFoldDB" id="A0A031LUV2"/>
<keyword evidence="1" id="KW-0472">Membrane</keyword>
<dbReference type="RefSeq" id="WP_048098532.1">
    <property type="nucleotide sequence ID" value="NZ_JFZT01000014.1"/>
</dbReference>
<evidence type="ECO:0000256" key="1">
    <source>
        <dbReference type="SAM" id="Phobius"/>
    </source>
</evidence>
<organism evidence="3 4">
    <name type="scientific">Candidatus Acidianus copahuensis</name>
    <dbReference type="NCBI Taxonomy" id="1160895"/>
    <lineage>
        <taxon>Archaea</taxon>
        <taxon>Thermoproteota</taxon>
        <taxon>Thermoprotei</taxon>
        <taxon>Sulfolobales</taxon>
        <taxon>Sulfolobaceae</taxon>
        <taxon>Acidianus</taxon>
    </lineage>
</organism>
<sequence length="164" mass="18086">MQRDQSKYFFFIAFIISLSIHLLGPYYPVFLYQSGLSVGFIGLMKAVSLFSSGIFAFIAGTISDEYGRLRGGRLGLTVTALGIFFILFFSHNLRILTVAFLLLGIGSPLLNSFEAWIVDEYKKAGKLEDTKKLFSNARILTSIAAILAGFIGLLLSQYSLGFLS</sequence>
<feature type="domain" description="Major facilitator superfamily (MFS) profile" evidence="2">
    <location>
        <begin position="5"/>
        <end position="164"/>
    </location>
</feature>